<accession>A0ABN5YLF2</accession>
<reference evidence="2 3" key="1">
    <citation type="journal article" date="2019" name="Emerg. Microbes Infect.">
        <title>Comprehensive subspecies identification of 175 nontuberculous mycobacteria species based on 7547 genomic profiles.</title>
        <authorList>
            <person name="Matsumoto Y."/>
            <person name="Kinjo T."/>
            <person name="Motooka D."/>
            <person name="Nabeya D."/>
            <person name="Jung N."/>
            <person name="Uechi K."/>
            <person name="Horii T."/>
            <person name="Iida T."/>
            <person name="Fujita J."/>
            <person name="Nakamura S."/>
        </authorList>
    </citation>
    <scope>NUCLEOTIDE SEQUENCE [LARGE SCALE GENOMIC DNA]</scope>
    <source>
        <strain evidence="2 3">JCM 15296</strain>
    </source>
</reference>
<organism evidence="2 3">
    <name type="scientific">Mycolicibacterium aubagnense</name>
    <dbReference type="NCBI Taxonomy" id="319707"/>
    <lineage>
        <taxon>Bacteria</taxon>
        <taxon>Bacillati</taxon>
        <taxon>Actinomycetota</taxon>
        <taxon>Actinomycetes</taxon>
        <taxon>Mycobacteriales</taxon>
        <taxon>Mycobacteriaceae</taxon>
        <taxon>Mycolicibacterium</taxon>
    </lineage>
</organism>
<sequence>MPLAVLGYALTSGVSSAVSTKQVLSSRHGDDDLASGRERRGTTPLAHNQTRRSGACAAQLTAMTGLPVRFY</sequence>
<gene>
    <name evidence="2" type="ORF">MAUB_03940</name>
</gene>
<evidence type="ECO:0008006" key="4">
    <source>
        <dbReference type="Google" id="ProtNLM"/>
    </source>
</evidence>
<dbReference type="EMBL" id="AP022577">
    <property type="protein sequence ID" value="BBX82521.1"/>
    <property type="molecule type" value="Genomic_DNA"/>
</dbReference>
<evidence type="ECO:0000256" key="1">
    <source>
        <dbReference type="SAM" id="MobiDB-lite"/>
    </source>
</evidence>
<protein>
    <recommendedName>
        <fullName evidence="4">Secreted protein</fullName>
    </recommendedName>
</protein>
<evidence type="ECO:0000313" key="3">
    <source>
        <dbReference type="Proteomes" id="UP000465609"/>
    </source>
</evidence>
<feature type="region of interest" description="Disordered" evidence="1">
    <location>
        <begin position="15"/>
        <end position="52"/>
    </location>
</feature>
<keyword evidence="3" id="KW-1185">Reference proteome</keyword>
<evidence type="ECO:0000313" key="2">
    <source>
        <dbReference type="EMBL" id="BBX82521.1"/>
    </source>
</evidence>
<name>A0ABN5YLF2_9MYCO</name>
<proteinExistence type="predicted"/>
<feature type="compositionally biased region" description="Polar residues" evidence="1">
    <location>
        <begin position="15"/>
        <end position="25"/>
    </location>
</feature>
<dbReference type="Proteomes" id="UP000465609">
    <property type="component" value="Chromosome"/>
</dbReference>
<feature type="compositionally biased region" description="Basic and acidic residues" evidence="1">
    <location>
        <begin position="27"/>
        <end position="41"/>
    </location>
</feature>